<dbReference type="EMBL" id="CP000555">
    <property type="protein sequence ID" value="ABM94647.1"/>
    <property type="molecule type" value="Genomic_DNA"/>
</dbReference>
<protein>
    <recommendedName>
        <fullName evidence="3">HTH luxR-type domain-containing protein</fullName>
    </recommendedName>
</protein>
<proteinExistence type="predicted"/>
<evidence type="ECO:0000313" key="2">
    <source>
        <dbReference type="Proteomes" id="UP000000366"/>
    </source>
</evidence>
<dbReference type="AlphaFoldDB" id="A2SGF8"/>
<evidence type="ECO:0008006" key="3">
    <source>
        <dbReference type="Google" id="ProtNLM"/>
    </source>
</evidence>
<dbReference type="GO" id="GO:0006355">
    <property type="term" value="P:regulation of DNA-templated transcription"/>
    <property type="evidence" value="ECO:0007669"/>
    <property type="project" value="InterPro"/>
</dbReference>
<organism evidence="1 2">
    <name type="scientific">Methylibium petroleiphilum (strain ATCC BAA-1232 / LMG 22953 / PM1)</name>
    <dbReference type="NCBI Taxonomy" id="420662"/>
    <lineage>
        <taxon>Bacteria</taxon>
        <taxon>Pseudomonadati</taxon>
        <taxon>Pseudomonadota</taxon>
        <taxon>Betaproteobacteria</taxon>
        <taxon>Burkholderiales</taxon>
        <taxon>Sphaerotilaceae</taxon>
        <taxon>Methylibium</taxon>
    </lineage>
</organism>
<dbReference type="InterPro" id="IPR036388">
    <property type="entry name" value="WH-like_DNA-bd_sf"/>
</dbReference>
<dbReference type="SMR" id="A2SGF8"/>
<dbReference type="eggNOG" id="COG2197">
    <property type="taxonomic scope" value="Bacteria"/>
</dbReference>
<dbReference type="Gene3D" id="1.10.10.10">
    <property type="entry name" value="Winged helix-like DNA-binding domain superfamily/Winged helix DNA-binding domain"/>
    <property type="match status" value="1"/>
</dbReference>
<reference evidence="1 2" key="1">
    <citation type="journal article" date="2007" name="J. Bacteriol.">
        <title>Whole-genome analysis of the methyl tert-butyl ether-degrading beta-proteobacterium Methylibium petroleiphilum PM1.</title>
        <authorList>
            <person name="Kane S.R."/>
            <person name="Chakicherla A.Y."/>
            <person name="Chain P.S.G."/>
            <person name="Schmidt R."/>
            <person name="Shin M.W."/>
            <person name="Legler T.C."/>
            <person name="Scow K.M."/>
            <person name="Larimer F.W."/>
            <person name="Lucas S.M."/>
            <person name="Richardson P.M."/>
            <person name="Hristova K.R."/>
        </authorList>
    </citation>
    <scope>NUCLEOTIDE SEQUENCE [LARGE SCALE GENOMIC DNA]</scope>
    <source>
        <strain evidence="2">ATCC BAA-1232 / LMG 22953 / PM1</strain>
    </source>
</reference>
<dbReference type="SUPFAM" id="SSF46894">
    <property type="entry name" value="C-terminal effector domain of the bipartite response regulators"/>
    <property type="match status" value="1"/>
</dbReference>
<dbReference type="RefSeq" id="WP_011829284.1">
    <property type="nucleotide sequence ID" value="NC_008825.1"/>
</dbReference>
<evidence type="ECO:0000313" key="1">
    <source>
        <dbReference type="EMBL" id="ABM94647.1"/>
    </source>
</evidence>
<gene>
    <name evidence="1" type="ordered locus">Mpe_A1685</name>
</gene>
<dbReference type="InterPro" id="IPR016032">
    <property type="entry name" value="Sig_transdc_resp-reg_C-effctor"/>
</dbReference>
<dbReference type="STRING" id="420662.Mpe_A1685"/>
<dbReference type="KEGG" id="mpt:Mpe_A1685"/>
<accession>A2SGF8</accession>
<dbReference type="HOGENOM" id="CLU_076028_0_0_4"/>
<sequence length="232" mass="25006">MSAQSPTAAAELCELAGSLVVADEASAISILELASRVGGADAALFVWVVPGHNEHLWFRSLSALDHRWCATMLRRLHEGPGNWLGHAARSSEPVLARGPAEPSAGGSATLTDGPDVRAAWLVPAPSPQSSDALGLLILASTDETRLDVTRAVLPAYRALALTLAEWFQRRGREELVQRAHLTDRDLELLRHEQMGHGSKRIATALQAEAKTIDCRFHRLNVRLGVANRADPA</sequence>
<dbReference type="DNASU" id="4785477"/>
<dbReference type="GO" id="GO:0003677">
    <property type="term" value="F:DNA binding"/>
    <property type="evidence" value="ECO:0007669"/>
    <property type="project" value="InterPro"/>
</dbReference>
<dbReference type="Proteomes" id="UP000000366">
    <property type="component" value="Chromosome"/>
</dbReference>
<name>A2SGF8_METPP</name>
<keyword evidence="2" id="KW-1185">Reference proteome</keyword>